<gene>
    <name evidence="1" type="ORF">KY290_031193</name>
</gene>
<proteinExistence type="predicted"/>
<dbReference type="PANTHER" id="PTHR31286">
    <property type="entry name" value="GLYCINE-RICH CELL WALL STRUCTURAL PROTEIN 1.8-LIKE"/>
    <property type="match status" value="1"/>
</dbReference>
<name>A0ABQ7U8G4_SOLTU</name>
<dbReference type="PANTHER" id="PTHR31286:SF79">
    <property type="entry name" value="N-6 ADENINE-SPECIFIC DNA METHYLASE"/>
    <property type="match status" value="1"/>
</dbReference>
<comment type="caution">
    <text evidence="1">The sequence shown here is derived from an EMBL/GenBank/DDBJ whole genome shotgun (WGS) entry which is preliminary data.</text>
</comment>
<evidence type="ECO:0008006" key="3">
    <source>
        <dbReference type="Google" id="ProtNLM"/>
    </source>
</evidence>
<dbReference type="InterPro" id="IPR040256">
    <property type="entry name" value="At4g02000-like"/>
</dbReference>
<evidence type="ECO:0000313" key="2">
    <source>
        <dbReference type="Proteomes" id="UP000826656"/>
    </source>
</evidence>
<accession>A0ABQ7U8G4</accession>
<keyword evidence="2" id="KW-1185">Reference proteome</keyword>
<protein>
    <recommendedName>
        <fullName evidence="3">DUF4283 domain-containing protein</fullName>
    </recommendedName>
</protein>
<dbReference type="Proteomes" id="UP000826656">
    <property type="component" value="Unassembled WGS sequence"/>
</dbReference>
<dbReference type="EMBL" id="JAIVGD010000023">
    <property type="protein sequence ID" value="KAH0743200.1"/>
    <property type="molecule type" value="Genomic_DNA"/>
</dbReference>
<evidence type="ECO:0000313" key="1">
    <source>
        <dbReference type="EMBL" id="KAH0743200.1"/>
    </source>
</evidence>
<reference evidence="1 2" key="1">
    <citation type="journal article" date="2021" name="bioRxiv">
        <title>Chromosome-scale and haplotype-resolved genome assembly of a tetraploid potato cultivar.</title>
        <authorList>
            <person name="Sun H."/>
            <person name="Jiao W.-B."/>
            <person name="Krause K."/>
            <person name="Campoy J.A."/>
            <person name="Goel M."/>
            <person name="Folz-Donahue K."/>
            <person name="Kukat C."/>
            <person name="Huettel B."/>
            <person name="Schneeberger K."/>
        </authorList>
    </citation>
    <scope>NUCLEOTIDE SEQUENCE [LARGE SCALE GENOMIC DNA]</scope>
    <source>
        <strain evidence="1">SolTubOtavaFocal</strain>
        <tissue evidence="1">Leaves</tissue>
    </source>
</reference>
<sequence>MAMTWISFPNLLPTFFVKEVLFSIASAVGKPIHLDQAMIRKTRPSCARVKVLVDLKGKFPNSVQMNIENPKMGEIRLNMIKNQYDYVSKYCLECKMQGHNKDNCKTGEMARRKEEPAKQGEQNQCKQEQHSLLQKRNARILTSGKVVGDPGNWNVVKDKRGANIEKKMHPSLRWVINLMHSQEKMILTKGKRSIRIK</sequence>
<organism evidence="1 2">
    <name type="scientific">Solanum tuberosum</name>
    <name type="common">Potato</name>
    <dbReference type="NCBI Taxonomy" id="4113"/>
    <lineage>
        <taxon>Eukaryota</taxon>
        <taxon>Viridiplantae</taxon>
        <taxon>Streptophyta</taxon>
        <taxon>Embryophyta</taxon>
        <taxon>Tracheophyta</taxon>
        <taxon>Spermatophyta</taxon>
        <taxon>Magnoliopsida</taxon>
        <taxon>eudicotyledons</taxon>
        <taxon>Gunneridae</taxon>
        <taxon>Pentapetalae</taxon>
        <taxon>asterids</taxon>
        <taxon>lamiids</taxon>
        <taxon>Solanales</taxon>
        <taxon>Solanaceae</taxon>
        <taxon>Solanoideae</taxon>
        <taxon>Solaneae</taxon>
        <taxon>Solanum</taxon>
    </lineage>
</organism>